<accession>A0AAW0MCB3</accession>
<dbReference type="AlphaFoldDB" id="A0AAW0MCB3"/>
<keyword evidence="1" id="KW-0479">Metal-binding</keyword>
<sequence>MTTNLSPDTVRENMVRKKDRFWRYVEDLDGHFKCNFCQRDFAGGASRIKFHLARVKGHDIDICANVPEDVQKEAYLGVIKNLRVHQVQAMLKRVKPLRVQYRETYAMLPIQRCVVKKDKSAVDKLLARLLIVNNISFDVVQTTSFICFVEGVADYGLEYKLPSNLTLQRNPKKKDKHKSSWINKAHCTLTPIDPTKHNTTENNSQKYNSLKYVKGITANAAAHASSLAVTVFELGSHPIPVRAMSWENVRCWVFIRWYFCVSCVLLKPLFVRLLNSFVTVVQVPVLNTPWGIFPFASSSNNTSMKCLSTAVGHNFLSSASAALSSI</sequence>
<keyword evidence="2 4" id="KW-0863">Zinc-finger</keyword>
<evidence type="ECO:0000256" key="1">
    <source>
        <dbReference type="ARBA" id="ARBA00022723"/>
    </source>
</evidence>
<gene>
    <name evidence="6" type="ORF">CFP56_029229</name>
</gene>
<evidence type="ECO:0000256" key="4">
    <source>
        <dbReference type="PROSITE-ProRule" id="PRU00027"/>
    </source>
</evidence>
<feature type="domain" description="BED-type" evidence="5">
    <location>
        <begin position="16"/>
        <end position="70"/>
    </location>
</feature>
<protein>
    <recommendedName>
        <fullName evidence="5">BED-type domain-containing protein</fullName>
    </recommendedName>
</protein>
<reference evidence="6 7" key="1">
    <citation type="journal article" date="2018" name="Sci. Data">
        <title>The draft genome sequence of cork oak.</title>
        <authorList>
            <person name="Ramos A.M."/>
            <person name="Usie A."/>
            <person name="Barbosa P."/>
            <person name="Barros P.M."/>
            <person name="Capote T."/>
            <person name="Chaves I."/>
            <person name="Simoes F."/>
            <person name="Abreu I."/>
            <person name="Carrasquinho I."/>
            <person name="Faro C."/>
            <person name="Guimaraes J.B."/>
            <person name="Mendonca D."/>
            <person name="Nobrega F."/>
            <person name="Rodrigues L."/>
            <person name="Saibo N.J.M."/>
            <person name="Varela M.C."/>
            <person name="Egas C."/>
            <person name="Matos J."/>
            <person name="Miguel C.M."/>
            <person name="Oliveira M.M."/>
            <person name="Ricardo C.P."/>
            <person name="Goncalves S."/>
        </authorList>
    </citation>
    <scope>NUCLEOTIDE SEQUENCE [LARGE SCALE GENOMIC DNA]</scope>
    <source>
        <strain evidence="7">cv. HL8</strain>
    </source>
</reference>
<organism evidence="6 7">
    <name type="scientific">Quercus suber</name>
    <name type="common">Cork oak</name>
    <dbReference type="NCBI Taxonomy" id="58331"/>
    <lineage>
        <taxon>Eukaryota</taxon>
        <taxon>Viridiplantae</taxon>
        <taxon>Streptophyta</taxon>
        <taxon>Embryophyta</taxon>
        <taxon>Tracheophyta</taxon>
        <taxon>Spermatophyta</taxon>
        <taxon>Magnoliopsida</taxon>
        <taxon>eudicotyledons</taxon>
        <taxon>Gunneridae</taxon>
        <taxon>Pentapetalae</taxon>
        <taxon>rosids</taxon>
        <taxon>fabids</taxon>
        <taxon>Fagales</taxon>
        <taxon>Fagaceae</taxon>
        <taxon>Quercus</taxon>
    </lineage>
</organism>
<name>A0AAW0MCB3_QUESU</name>
<proteinExistence type="predicted"/>
<evidence type="ECO:0000313" key="6">
    <source>
        <dbReference type="EMBL" id="KAK7860888.1"/>
    </source>
</evidence>
<dbReference type="GO" id="GO:0003677">
    <property type="term" value="F:DNA binding"/>
    <property type="evidence" value="ECO:0007669"/>
    <property type="project" value="InterPro"/>
</dbReference>
<evidence type="ECO:0000256" key="2">
    <source>
        <dbReference type="ARBA" id="ARBA00022771"/>
    </source>
</evidence>
<evidence type="ECO:0000256" key="3">
    <source>
        <dbReference type="ARBA" id="ARBA00022833"/>
    </source>
</evidence>
<keyword evidence="3" id="KW-0862">Zinc</keyword>
<dbReference type="Proteomes" id="UP000237347">
    <property type="component" value="Unassembled WGS sequence"/>
</dbReference>
<dbReference type="PANTHER" id="PTHR46951">
    <property type="entry name" value="BED-TYPE DOMAIN-CONTAINING PROTEIN"/>
    <property type="match status" value="1"/>
</dbReference>
<evidence type="ECO:0000259" key="5">
    <source>
        <dbReference type="PROSITE" id="PS50808"/>
    </source>
</evidence>
<comment type="caution">
    <text evidence="6">The sequence shown here is derived from an EMBL/GenBank/DDBJ whole genome shotgun (WGS) entry which is preliminary data.</text>
</comment>
<dbReference type="PANTHER" id="PTHR46951:SF2">
    <property type="entry name" value="BED-TYPE DOMAIN-CONTAINING PROTEIN"/>
    <property type="match status" value="1"/>
</dbReference>
<dbReference type="InterPro" id="IPR003656">
    <property type="entry name" value="Znf_BED"/>
</dbReference>
<dbReference type="SUPFAM" id="SSF140996">
    <property type="entry name" value="Hermes dimerisation domain"/>
    <property type="match status" value="1"/>
</dbReference>
<dbReference type="PROSITE" id="PS50808">
    <property type="entry name" value="ZF_BED"/>
    <property type="match status" value="1"/>
</dbReference>
<keyword evidence="7" id="KW-1185">Reference proteome</keyword>
<dbReference type="EMBL" id="PKMF04000004">
    <property type="protein sequence ID" value="KAK7860888.1"/>
    <property type="molecule type" value="Genomic_DNA"/>
</dbReference>
<dbReference type="GO" id="GO:0008270">
    <property type="term" value="F:zinc ion binding"/>
    <property type="evidence" value="ECO:0007669"/>
    <property type="project" value="UniProtKB-KW"/>
</dbReference>
<evidence type="ECO:0000313" key="7">
    <source>
        <dbReference type="Proteomes" id="UP000237347"/>
    </source>
</evidence>